<dbReference type="Gene3D" id="3.40.50.2000">
    <property type="entry name" value="Glycogen Phosphorylase B"/>
    <property type="match status" value="2"/>
</dbReference>
<gene>
    <name evidence="2" type="ORF">AACH11_00295</name>
</gene>
<sequence length="397" mass="43710">MKILYHHRTASKDGQAVHIEEMIHALRELGHEVRVVAPAAADAAAAAPMGQDLGWVHKLRQRLPGAVYELLELAYTLVAYRRLAAAAREFQPDVIYERYNLFLLAGVMLKKRLGVPLLLEVNAPLVHERSKFGGLKLLPLARWAEGSAWRGADAVLPVTRVLARYVTAYRVPEDHIEVIPNGINEAHFAQAPSPEEAKARLGWPGALVLGFTGFVRDWHGVDKVVRWMATPAAPAHARLLIVGDGPARPDLEALARELGLGERVRFTGVIDRDAVPAHVAAFDIALQPAVVDYASPLKLFEYLALGKAVVAPRQPNLEEVLRDGDNALMFEPDRPGALEDALRRLCDDAGLRQRISERALASITRQRLTWQGNAQRVVTLAERLRARSRGAAGRRAA</sequence>
<comment type="caution">
    <text evidence="2">The sequence shown here is derived from an EMBL/GenBank/DDBJ whole genome shotgun (WGS) entry which is preliminary data.</text>
</comment>
<dbReference type="CDD" id="cd03794">
    <property type="entry name" value="GT4_WbuB-like"/>
    <property type="match status" value="1"/>
</dbReference>
<evidence type="ECO:0000259" key="1">
    <source>
        <dbReference type="Pfam" id="PF13439"/>
    </source>
</evidence>
<dbReference type="InterPro" id="IPR050194">
    <property type="entry name" value="Glycosyltransferase_grp1"/>
</dbReference>
<dbReference type="Proteomes" id="UP001368500">
    <property type="component" value="Unassembled WGS sequence"/>
</dbReference>
<evidence type="ECO:0000313" key="2">
    <source>
        <dbReference type="EMBL" id="MEK8024407.1"/>
    </source>
</evidence>
<reference evidence="2 3" key="1">
    <citation type="submission" date="2024-04" db="EMBL/GenBank/DDBJ databases">
        <title>Novel species of the genus Ideonella isolated from streams.</title>
        <authorList>
            <person name="Lu H."/>
        </authorList>
    </citation>
    <scope>NUCLEOTIDE SEQUENCE [LARGE SCALE GENOMIC DNA]</scope>
    <source>
        <strain evidence="2 3">BYS139W</strain>
    </source>
</reference>
<evidence type="ECO:0000313" key="3">
    <source>
        <dbReference type="Proteomes" id="UP001368500"/>
    </source>
</evidence>
<accession>A0ABU9B5S7</accession>
<dbReference type="Pfam" id="PF13692">
    <property type="entry name" value="Glyco_trans_1_4"/>
    <property type="match status" value="1"/>
</dbReference>
<dbReference type="RefSeq" id="WP_341372193.1">
    <property type="nucleotide sequence ID" value="NZ_JBBUTF010000001.1"/>
</dbReference>
<dbReference type="InterPro" id="IPR028098">
    <property type="entry name" value="Glyco_trans_4-like_N"/>
</dbReference>
<feature type="domain" description="Glycosyltransferase subfamily 4-like N-terminal" evidence="1">
    <location>
        <begin position="13"/>
        <end position="185"/>
    </location>
</feature>
<dbReference type="PANTHER" id="PTHR45947:SF3">
    <property type="entry name" value="SULFOQUINOVOSYL TRANSFERASE SQD2"/>
    <property type="match status" value="1"/>
</dbReference>
<dbReference type="PANTHER" id="PTHR45947">
    <property type="entry name" value="SULFOQUINOVOSYL TRANSFERASE SQD2"/>
    <property type="match status" value="1"/>
</dbReference>
<dbReference type="EMBL" id="JBBUTF010000001">
    <property type="protein sequence ID" value="MEK8024407.1"/>
    <property type="molecule type" value="Genomic_DNA"/>
</dbReference>
<organism evidence="2 3">
    <name type="scientific">Pseudaquabacterium rugosum</name>
    <dbReference type="NCBI Taxonomy" id="2984194"/>
    <lineage>
        <taxon>Bacteria</taxon>
        <taxon>Pseudomonadati</taxon>
        <taxon>Pseudomonadota</taxon>
        <taxon>Betaproteobacteria</taxon>
        <taxon>Burkholderiales</taxon>
        <taxon>Sphaerotilaceae</taxon>
        <taxon>Pseudaquabacterium</taxon>
    </lineage>
</organism>
<dbReference type="SUPFAM" id="SSF53756">
    <property type="entry name" value="UDP-Glycosyltransferase/glycogen phosphorylase"/>
    <property type="match status" value="1"/>
</dbReference>
<protein>
    <submittedName>
        <fullName evidence="2">Glycosyltransferase family 4 protein</fullName>
    </submittedName>
</protein>
<proteinExistence type="predicted"/>
<name>A0ABU9B5S7_9BURK</name>
<dbReference type="Pfam" id="PF13439">
    <property type="entry name" value="Glyco_transf_4"/>
    <property type="match status" value="1"/>
</dbReference>
<keyword evidence="3" id="KW-1185">Reference proteome</keyword>